<dbReference type="Proteomes" id="UP000606786">
    <property type="component" value="Unassembled WGS sequence"/>
</dbReference>
<accession>A0A811V7F2</accession>
<sequence>MSRSEQPPATRHSGTRLMPRGEYLMVSAYGNNCKNSSDEFLRIFKHSFINQRAKAYAPHKRRNPRYGGEVIRSKGTRRSWDSQNAKLEALLRHTEDALLTRLRAEVGSEGMSQPSHWCHCNLTVFDLCTLPTAVVSTKLHVRLIGSMPMGIISQQQHQLRKKVDATVTHFGQTAHSKGTMTCHNAFVREPGAARKTKSRHRRKLEPAGWPKCAANKGASSSAYHQTNNLQFRFGQPPKYLISHRIYRDINRTGSVVTVANLQLDDVPLTELLAKLITYLHKTRTALAQSKVAATSVEKLRLWEDEIRKINNKHSATAATELAKIIRNAHSCVVVVLVSFTGRFA</sequence>
<feature type="compositionally biased region" description="Basic residues" evidence="1">
    <location>
        <begin position="194"/>
        <end position="203"/>
    </location>
</feature>
<protein>
    <submittedName>
        <fullName evidence="2">(Mediterranean fruit fly) hypothetical protein</fullName>
    </submittedName>
</protein>
<proteinExistence type="predicted"/>
<feature type="region of interest" description="Disordered" evidence="1">
    <location>
        <begin position="192"/>
        <end position="213"/>
    </location>
</feature>
<comment type="caution">
    <text evidence="2">The sequence shown here is derived from an EMBL/GenBank/DDBJ whole genome shotgun (WGS) entry which is preliminary data.</text>
</comment>
<name>A0A811V7F2_CERCA</name>
<gene>
    <name evidence="2" type="ORF">CCAP1982_LOCUS19925</name>
</gene>
<dbReference type="AlphaFoldDB" id="A0A811V7F2"/>
<organism evidence="2 3">
    <name type="scientific">Ceratitis capitata</name>
    <name type="common">Mediterranean fruit fly</name>
    <name type="synonym">Tephritis capitata</name>
    <dbReference type="NCBI Taxonomy" id="7213"/>
    <lineage>
        <taxon>Eukaryota</taxon>
        <taxon>Metazoa</taxon>
        <taxon>Ecdysozoa</taxon>
        <taxon>Arthropoda</taxon>
        <taxon>Hexapoda</taxon>
        <taxon>Insecta</taxon>
        <taxon>Pterygota</taxon>
        <taxon>Neoptera</taxon>
        <taxon>Endopterygota</taxon>
        <taxon>Diptera</taxon>
        <taxon>Brachycera</taxon>
        <taxon>Muscomorpha</taxon>
        <taxon>Tephritoidea</taxon>
        <taxon>Tephritidae</taxon>
        <taxon>Ceratitis</taxon>
        <taxon>Ceratitis</taxon>
    </lineage>
</organism>
<reference evidence="2" key="1">
    <citation type="submission" date="2020-11" db="EMBL/GenBank/DDBJ databases">
        <authorList>
            <person name="Whitehead M."/>
        </authorList>
    </citation>
    <scope>NUCLEOTIDE SEQUENCE</scope>
    <source>
        <strain evidence="2">EGII</strain>
    </source>
</reference>
<evidence type="ECO:0000256" key="1">
    <source>
        <dbReference type="SAM" id="MobiDB-lite"/>
    </source>
</evidence>
<keyword evidence="3" id="KW-1185">Reference proteome</keyword>
<dbReference type="EMBL" id="CAJHJT010000056">
    <property type="protein sequence ID" value="CAD7011815.1"/>
    <property type="molecule type" value="Genomic_DNA"/>
</dbReference>
<evidence type="ECO:0000313" key="3">
    <source>
        <dbReference type="Proteomes" id="UP000606786"/>
    </source>
</evidence>
<evidence type="ECO:0000313" key="2">
    <source>
        <dbReference type="EMBL" id="CAD7011815.1"/>
    </source>
</evidence>